<reference evidence="2" key="2">
    <citation type="submission" date="2021-08" db="EMBL/GenBank/DDBJ databases">
        <authorList>
            <person name="Tani A."/>
            <person name="Ola A."/>
            <person name="Ogura Y."/>
            <person name="Katsura K."/>
            <person name="Hayashi T."/>
        </authorList>
    </citation>
    <scope>NUCLEOTIDE SEQUENCE</scope>
    <source>
        <strain evidence="2">DSM 17168</strain>
    </source>
</reference>
<accession>A0ABQ4SCX4</accession>
<protein>
    <submittedName>
        <fullName evidence="2">Uncharacterized protein</fullName>
    </submittedName>
</protein>
<feature type="transmembrane region" description="Helical" evidence="1">
    <location>
        <begin position="244"/>
        <end position="265"/>
    </location>
</feature>
<keyword evidence="1" id="KW-1133">Transmembrane helix</keyword>
<feature type="transmembrane region" description="Helical" evidence="1">
    <location>
        <begin position="99"/>
        <end position="117"/>
    </location>
</feature>
<feature type="transmembrane region" description="Helical" evidence="1">
    <location>
        <begin position="185"/>
        <end position="204"/>
    </location>
</feature>
<sequence length="276" mass="27240">MAGGLVTGFAPAFWAALAAKMLASAAVVVLASYAVERAGSLAGAMIATLPLSAGPAYVFLALDHPPDFLRDSAVASLPAIAATALFILAYAALARRHGLAVSVGAALAVWLAAASLLRAGVTGLATSAAAAALVILGCIAAARPLREAAAVPARGGRGRDVAMRAGIVMLLVAAVVVAGRVAGPGLAGLLAFAPVVMVSLAVILHPRLGGPASATVLVLSLPGLLGFVAALAALALTVERLGPVFGLSLALLINASWNGTVLLIGRPPRSPVETRP</sequence>
<evidence type="ECO:0000313" key="3">
    <source>
        <dbReference type="Proteomes" id="UP001055153"/>
    </source>
</evidence>
<keyword evidence="1" id="KW-0812">Transmembrane</keyword>
<feature type="transmembrane region" description="Helical" evidence="1">
    <location>
        <begin position="123"/>
        <end position="141"/>
    </location>
</feature>
<dbReference type="Proteomes" id="UP001055153">
    <property type="component" value="Unassembled WGS sequence"/>
</dbReference>
<organism evidence="2 3">
    <name type="scientific">Methylobacterium isbiliense</name>
    <dbReference type="NCBI Taxonomy" id="315478"/>
    <lineage>
        <taxon>Bacteria</taxon>
        <taxon>Pseudomonadati</taxon>
        <taxon>Pseudomonadota</taxon>
        <taxon>Alphaproteobacteria</taxon>
        <taxon>Hyphomicrobiales</taxon>
        <taxon>Methylobacteriaceae</taxon>
        <taxon>Methylobacterium</taxon>
    </lineage>
</organism>
<feature type="transmembrane region" description="Helical" evidence="1">
    <location>
        <begin position="161"/>
        <end position="179"/>
    </location>
</feature>
<reference evidence="2" key="1">
    <citation type="journal article" date="2021" name="Front. Microbiol.">
        <title>Comprehensive Comparative Genomics and Phenotyping of Methylobacterium Species.</title>
        <authorList>
            <person name="Alessa O."/>
            <person name="Ogura Y."/>
            <person name="Fujitani Y."/>
            <person name="Takami H."/>
            <person name="Hayashi T."/>
            <person name="Sahin N."/>
            <person name="Tani A."/>
        </authorList>
    </citation>
    <scope>NUCLEOTIDE SEQUENCE</scope>
    <source>
        <strain evidence="2">DSM 17168</strain>
    </source>
</reference>
<comment type="caution">
    <text evidence="2">The sequence shown here is derived from an EMBL/GenBank/DDBJ whole genome shotgun (WGS) entry which is preliminary data.</text>
</comment>
<dbReference type="EMBL" id="BPQQ01000017">
    <property type="protein sequence ID" value="GJD99678.1"/>
    <property type="molecule type" value="Genomic_DNA"/>
</dbReference>
<gene>
    <name evidence="2" type="ORF">GMJLKIPL_1596</name>
</gene>
<feature type="transmembrane region" description="Helical" evidence="1">
    <location>
        <begin position="72"/>
        <end position="92"/>
    </location>
</feature>
<feature type="transmembrane region" description="Helical" evidence="1">
    <location>
        <begin position="216"/>
        <end position="238"/>
    </location>
</feature>
<dbReference type="RefSeq" id="WP_238234561.1">
    <property type="nucleotide sequence ID" value="NZ_BPQQ01000017.1"/>
</dbReference>
<name>A0ABQ4SCX4_9HYPH</name>
<proteinExistence type="predicted"/>
<evidence type="ECO:0000256" key="1">
    <source>
        <dbReference type="SAM" id="Phobius"/>
    </source>
</evidence>
<evidence type="ECO:0000313" key="2">
    <source>
        <dbReference type="EMBL" id="GJD99678.1"/>
    </source>
</evidence>
<feature type="transmembrane region" description="Helical" evidence="1">
    <location>
        <begin position="12"/>
        <end position="34"/>
    </location>
</feature>
<keyword evidence="1" id="KW-0472">Membrane</keyword>
<feature type="transmembrane region" description="Helical" evidence="1">
    <location>
        <begin position="41"/>
        <end position="60"/>
    </location>
</feature>
<keyword evidence="3" id="KW-1185">Reference proteome</keyword>